<evidence type="ECO:0000313" key="2">
    <source>
        <dbReference type="EMBL" id="SEF67953.1"/>
    </source>
</evidence>
<dbReference type="Gene3D" id="3.30.930.10">
    <property type="entry name" value="Bira Bifunctional Protein, Domain 2"/>
    <property type="match status" value="1"/>
</dbReference>
<sequence>MPTYLVNLAEPLPESLGDELAKRIYYLADGIDAFALVRSEDRVTGVEITTRADADPAGLARRLDHVSRTEVRPQRLTAAAPLWTSPHPPAASSGTFERLRELGAVHEMGPGAVATGRLFSEVLDALDAGVLALATDAFGAEEFRYPALISTAALHKGGYLTSFPQFAMTASCVSSDLDVYRAFVDGMAAAAEPSAGAPPSEDADSPAAVIDRYSRHSGYCLPPTMCFHTYLQLAGRPLPAGGAVVTSRGKSFRFESRYSRSLERLWDFTIREIVFLGDTDTVARRRADFLTAACGYVGELGLAGWVEPASDPFFAAPTVPRRLLAQRLTAAKYELRLPVDDGRSVAAASFNVHGTTFGESYRITLPNGTTAGTACVGFGLERLAFAFFCRHGTDPTGWPAALRARLPS</sequence>
<feature type="domain" description="Aminoacyl-transfer RNA synthetases class-II family profile" evidence="1">
    <location>
        <begin position="249"/>
        <end position="407"/>
    </location>
</feature>
<protein>
    <recommendedName>
        <fullName evidence="1">Aminoacyl-transfer RNA synthetases class-II family profile domain-containing protein</fullName>
    </recommendedName>
</protein>
<reference evidence="2 3" key="1">
    <citation type="submission" date="2016-10" db="EMBL/GenBank/DDBJ databases">
        <authorList>
            <person name="de Groot N.N."/>
        </authorList>
    </citation>
    <scope>NUCLEOTIDE SEQUENCE [LARGE SCALE GENOMIC DNA]</scope>
    <source>
        <strain evidence="2 3">CGMCC 4.2023</strain>
    </source>
</reference>
<dbReference type="InterPro" id="IPR045864">
    <property type="entry name" value="aa-tRNA-synth_II/BPL/LPL"/>
</dbReference>
<name>A0A1H5TYU1_9ACTN</name>
<proteinExistence type="predicted"/>
<dbReference type="EMBL" id="FNVU01000001">
    <property type="protein sequence ID" value="SEF67953.1"/>
    <property type="molecule type" value="Genomic_DNA"/>
</dbReference>
<dbReference type="SUPFAM" id="SSF55681">
    <property type="entry name" value="Class II aaRS and biotin synthetases"/>
    <property type="match status" value="1"/>
</dbReference>
<dbReference type="Proteomes" id="UP000236754">
    <property type="component" value="Unassembled WGS sequence"/>
</dbReference>
<dbReference type="OrthoDB" id="583154at2"/>
<organism evidence="2 3">
    <name type="scientific">Actinacidiphila yanglinensis</name>
    <dbReference type="NCBI Taxonomy" id="310779"/>
    <lineage>
        <taxon>Bacteria</taxon>
        <taxon>Bacillati</taxon>
        <taxon>Actinomycetota</taxon>
        <taxon>Actinomycetes</taxon>
        <taxon>Kitasatosporales</taxon>
        <taxon>Streptomycetaceae</taxon>
        <taxon>Actinacidiphila</taxon>
    </lineage>
</organism>
<dbReference type="InterPro" id="IPR006195">
    <property type="entry name" value="aa-tRNA-synth_II"/>
</dbReference>
<dbReference type="PROSITE" id="PS50862">
    <property type="entry name" value="AA_TRNA_LIGASE_II"/>
    <property type="match status" value="1"/>
</dbReference>
<evidence type="ECO:0000259" key="1">
    <source>
        <dbReference type="PROSITE" id="PS50862"/>
    </source>
</evidence>
<dbReference type="AlphaFoldDB" id="A0A1H5TYU1"/>
<dbReference type="RefSeq" id="WP_103884040.1">
    <property type="nucleotide sequence ID" value="NZ_FNVU01000001.1"/>
</dbReference>
<keyword evidence="3" id="KW-1185">Reference proteome</keyword>
<evidence type="ECO:0000313" key="3">
    <source>
        <dbReference type="Proteomes" id="UP000236754"/>
    </source>
</evidence>
<accession>A0A1H5TYU1</accession>
<gene>
    <name evidence="2" type="ORF">SAMN05216223_101702</name>
</gene>